<feature type="domain" description="Glycosyl transferase family 1" evidence="3">
    <location>
        <begin position="232"/>
        <end position="385"/>
    </location>
</feature>
<dbReference type="SUPFAM" id="SSF53756">
    <property type="entry name" value="UDP-Glycosyltransferase/glycogen phosphorylase"/>
    <property type="match status" value="1"/>
</dbReference>
<dbReference type="Pfam" id="PF00534">
    <property type="entry name" value="Glycos_transf_1"/>
    <property type="match status" value="1"/>
</dbReference>
<organism evidence="4 5">
    <name type="scientific">Corynebacterium poyangense</name>
    <dbReference type="NCBI Taxonomy" id="2684405"/>
    <lineage>
        <taxon>Bacteria</taxon>
        <taxon>Bacillati</taxon>
        <taxon>Actinomycetota</taxon>
        <taxon>Actinomycetes</taxon>
        <taxon>Mycobacteriales</taxon>
        <taxon>Corynebacteriaceae</taxon>
        <taxon>Corynebacterium</taxon>
    </lineage>
</organism>
<keyword evidence="1" id="KW-0328">Glycosyltransferase</keyword>
<dbReference type="PANTHER" id="PTHR12526:SF629">
    <property type="entry name" value="TEICHURONIC ACID BIOSYNTHESIS GLYCOSYLTRANSFERASE TUAH-RELATED"/>
    <property type="match status" value="1"/>
</dbReference>
<dbReference type="KEGG" id="cpoy:GP475_04675"/>
<evidence type="ECO:0000259" key="3">
    <source>
        <dbReference type="Pfam" id="PF00534"/>
    </source>
</evidence>
<evidence type="ECO:0000313" key="4">
    <source>
        <dbReference type="EMBL" id="QNQ90015.1"/>
    </source>
</evidence>
<sequence>MRKMIILANAFPYGTWEPYLATELRYLVRKYDIYIYSLMLRKEQLRTCRTIDPGIKVGKIFQRHPAVYFLWIIRVLLDVHFYEEVIYLSHAGNLNMTTVKNLCKFLSRAHYEKHQILKDVKKSWHPTIDEELVIYAYRSEYQPYVARMVANKFPNNNIKVISRAHSKDLYEYRNPKNYLPCRKLTFQSVDRVYCVSDHGYQYLTNRFSKHKNKFVVSRLGVNRSGYNNSRSRSKNSQLKIATCSALIPEKRIELLVQALKLIKNIDIDCTIFGSGPEARNIIAEVSLLGKNINVHVMGNTAWEKIMKWYSSESCDLLVNVSTIEGVPVSIMEALSFGVPVMATAVGGNVEIVNDDNGILLPANPGPSLIADALEKFASLNHKGKDSYRRNALNSWEKNWNAEVNYSKFILNIEELFVQSPGISV</sequence>
<dbReference type="InterPro" id="IPR001296">
    <property type="entry name" value="Glyco_trans_1"/>
</dbReference>
<dbReference type="GO" id="GO:0016757">
    <property type="term" value="F:glycosyltransferase activity"/>
    <property type="evidence" value="ECO:0007669"/>
    <property type="project" value="UniProtKB-KW"/>
</dbReference>
<accession>A0A7H0SN90</accession>
<dbReference type="Gene3D" id="3.40.50.2000">
    <property type="entry name" value="Glycogen Phosphorylase B"/>
    <property type="match status" value="2"/>
</dbReference>
<reference evidence="4 5" key="1">
    <citation type="submission" date="2019-12" db="EMBL/GenBank/DDBJ databases">
        <title>Corynebacterium sp. nov., isolated from feces of the Anser Albifrons in China.</title>
        <authorList>
            <person name="Liu Q."/>
        </authorList>
    </citation>
    <scope>NUCLEOTIDE SEQUENCE [LARGE SCALE GENOMIC DNA]</scope>
    <source>
        <strain evidence="4 5">4H37-19</strain>
    </source>
</reference>
<dbReference type="EMBL" id="CP046884">
    <property type="protein sequence ID" value="QNQ90015.1"/>
    <property type="molecule type" value="Genomic_DNA"/>
</dbReference>
<protein>
    <submittedName>
        <fullName evidence="4">Glycosyltransferase</fullName>
    </submittedName>
</protein>
<evidence type="ECO:0000313" key="5">
    <source>
        <dbReference type="Proteomes" id="UP000516320"/>
    </source>
</evidence>
<proteinExistence type="predicted"/>
<keyword evidence="5" id="KW-1185">Reference proteome</keyword>
<keyword evidence="2 4" id="KW-0808">Transferase</keyword>
<evidence type="ECO:0000256" key="2">
    <source>
        <dbReference type="ARBA" id="ARBA00022679"/>
    </source>
</evidence>
<name>A0A7H0SN90_9CORY</name>
<dbReference type="AlphaFoldDB" id="A0A7H0SN90"/>
<dbReference type="Proteomes" id="UP000516320">
    <property type="component" value="Chromosome"/>
</dbReference>
<evidence type="ECO:0000256" key="1">
    <source>
        <dbReference type="ARBA" id="ARBA00022676"/>
    </source>
</evidence>
<dbReference type="PANTHER" id="PTHR12526">
    <property type="entry name" value="GLYCOSYLTRANSFERASE"/>
    <property type="match status" value="1"/>
</dbReference>
<gene>
    <name evidence="4" type="ORF">GP475_04675</name>
</gene>